<keyword evidence="3 4" id="KW-0472">Membrane</keyword>
<name>A0A858R364_9PROT</name>
<keyword evidence="7" id="KW-1185">Reference proteome</keyword>
<keyword evidence="1 4" id="KW-0812">Transmembrane</keyword>
<dbReference type="EMBL" id="CP051775">
    <property type="protein sequence ID" value="QJE71828.1"/>
    <property type="molecule type" value="Genomic_DNA"/>
</dbReference>
<accession>A0A858R364</accession>
<feature type="domain" description="HIG1" evidence="5">
    <location>
        <begin position="1"/>
        <end position="65"/>
    </location>
</feature>
<sequence>MSGFLIFLLITAMLATLAVLVMGLFAMARGGEFNERHGNRLMWWRVRLQVLALVLFALAFLSSAA</sequence>
<evidence type="ECO:0000256" key="2">
    <source>
        <dbReference type="ARBA" id="ARBA00022989"/>
    </source>
</evidence>
<protein>
    <submittedName>
        <fullName evidence="6">Twin transmembrane helix small protein</fullName>
    </submittedName>
</protein>
<evidence type="ECO:0000313" key="7">
    <source>
        <dbReference type="Proteomes" id="UP000501891"/>
    </source>
</evidence>
<evidence type="ECO:0000313" key="6">
    <source>
        <dbReference type="EMBL" id="QJE71828.1"/>
    </source>
</evidence>
<evidence type="ECO:0000259" key="5">
    <source>
        <dbReference type="PROSITE" id="PS51503"/>
    </source>
</evidence>
<evidence type="ECO:0000256" key="4">
    <source>
        <dbReference type="SAM" id="Phobius"/>
    </source>
</evidence>
<proteinExistence type="predicted"/>
<dbReference type="KEGG" id="acru:HHL28_00710"/>
<reference evidence="6" key="1">
    <citation type="submission" date="2020-04" db="EMBL/GenBank/DDBJ databases">
        <title>A desert anoxygenic phototrophic bacterium fixes CO2 using RubisCO under aerobic conditions.</title>
        <authorList>
            <person name="Tang K."/>
        </authorList>
    </citation>
    <scope>NUCLEOTIDE SEQUENCE [LARGE SCALE GENOMIC DNA]</scope>
    <source>
        <strain evidence="6">MIMtkB3</strain>
    </source>
</reference>
<dbReference type="InterPro" id="IPR007667">
    <property type="entry name" value="Hypoxia_induced_domain"/>
</dbReference>
<feature type="transmembrane region" description="Helical" evidence="4">
    <location>
        <begin position="46"/>
        <end position="64"/>
    </location>
</feature>
<dbReference type="Pfam" id="PF04588">
    <property type="entry name" value="HIG_1_N"/>
    <property type="match status" value="1"/>
</dbReference>
<dbReference type="AlphaFoldDB" id="A0A858R364"/>
<organism evidence="6 7">
    <name type="scientific">Aerophototrophica crusticola</name>
    <dbReference type="NCBI Taxonomy" id="1709002"/>
    <lineage>
        <taxon>Bacteria</taxon>
        <taxon>Pseudomonadati</taxon>
        <taxon>Pseudomonadota</taxon>
        <taxon>Alphaproteobacteria</taxon>
        <taxon>Rhodospirillales</taxon>
        <taxon>Rhodospirillaceae</taxon>
        <taxon>Aerophototrophica</taxon>
    </lineage>
</organism>
<dbReference type="PROSITE" id="PS51503">
    <property type="entry name" value="HIG1"/>
    <property type="match status" value="1"/>
</dbReference>
<dbReference type="Proteomes" id="UP000501891">
    <property type="component" value="Chromosome"/>
</dbReference>
<evidence type="ECO:0000256" key="1">
    <source>
        <dbReference type="ARBA" id="ARBA00022692"/>
    </source>
</evidence>
<dbReference type="NCBIfam" id="NF033233">
    <property type="entry name" value="twin_helix"/>
    <property type="match status" value="1"/>
</dbReference>
<keyword evidence="2 4" id="KW-1133">Transmembrane helix</keyword>
<evidence type="ECO:0000256" key="3">
    <source>
        <dbReference type="ARBA" id="ARBA00023136"/>
    </source>
</evidence>
<feature type="transmembrane region" description="Helical" evidence="4">
    <location>
        <begin position="6"/>
        <end position="26"/>
    </location>
</feature>
<gene>
    <name evidence="6" type="ORF">HHL28_00710</name>
</gene>